<dbReference type="RefSeq" id="WP_235294960.1">
    <property type="nucleotide sequence ID" value="NZ_BSOH01000037.1"/>
</dbReference>
<evidence type="ECO:0000259" key="1">
    <source>
        <dbReference type="PROSITE" id="PS51186"/>
    </source>
</evidence>
<dbReference type="SUPFAM" id="SSF55729">
    <property type="entry name" value="Acyl-CoA N-acyltransferases (Nat)"/>
    <property type="match status" value="1"/>
</dbReference>
<dbReference type="CDD" id="cd04301">
    <property type="entry name" value="NAT_SF"/>
    <property type="match status" value="1"/>
</dbReference>
<feature type="domain" description="N-acetyltransferase" evidence="1">
    <location>
        <begin position="12"/>
        <end position="178"/>
    </location>
</feature>
<dbReference type="Gene3D" id="3.40.630.30">
    <property type="match status" value="1"/>
</dbReference>
<dbReference type="PANTHER" id="PTHR43415">
    <property type="entry name" value="SPERMIDINE N(1)-ACETYLTRANSFERASE"/>
    <property type="match status" value="1"/>
</dbReference>
<evidence type="ECO:0000313" key="2">
    <source>
        <dbReference type="EMBL" id="GLR20121.1"/>
    </source>
</evidence>
<dbReference type="Proteomes" id="UP001156666">
    <property type="component" value="Unassembled WGS sequence"/>
</dbReference>
<dbReference type="PROSITE" id="PS51186">
    <property type="entry name" value="GNAT"/>
    <property type="match status" value="1"/>
</dbReference>
<reference evidence="2" key="1">
    <citation type="journal article" date="2014" name="Int. J. Syst. Evol. Microbiol.">
        <title>Complete genome sequence of Corynebacterium casei LMG S-19264T (=DSM 44701T), isolated from a smear-ripened cheese.</title>
        <authorList>
            <consortium name="US DOE Joint Genome Institute (JGI-PGF)"/>
            <person name="Walter F."/>
            <person name="Albersmeier A."/>
            <person name="Kalinowski J."/>
            <person name="Ruckert C."/>
        </authorList>
    </citation>
    <scope>NUCLEOTIDE SEQUENCE</scope>
    <source>
        <strain evidence="2">NBRC 108769</strain>
    </source>
</reference>
<dbReference type="InterPro" id="IPR000182">
    <property type="entry name" value="GNAT_dom"/>
</dbReference>
<keyword evidence="3" id="KW-1185">Reference proteome</keyword>
<sequence>MREYLLKSGQHLLVKLALPVDASRIIEYCQRVGGETDYLSFGASEFDKTIPEEEIILQQYCNAENQLYIYAELDNQIIGLLDVSASHKKRIRHSAEFGLSVRKDFWGIGVGSCLIEYMLDWARSNAHIKKLNLKVISNNESAINLYRKYEFTMEGRITKEFYINDQYYDMISMGYWLE</sequence>
<comment type="caution">
    <text evidence="2">The sequence shown here is derived from an EMBL/GenBank/DDBJ whole genome shotgun (WGS) entry which is preliminary data.</text>
</comment>
<reference evidence="2" key="2">
    <citation type="submission" date="2023-01" db="EMBL/GenBank/DDBJ databases">
        <title>Draft genome sequence of Portibacter lacus strain NBRC 108769.</title>
        <authorList>
            <person name="Sun Q."/>
            <person name="Mori K."/>
        </authorList>
    </citation>
    <scope>NUCLEOTIDE SEQUENCE</scope>
    <source>
        <strain evidence="2">NBRC 108769</strain>
    </source>
</reference>
<evidence type="ECO:0000313" key="3">
    <source>
        <dbReference type="Proteomes" id="UP001156666"/>
    </source>
</evidence>
<dbReference type="EMBL" id="BSOH01000037">
    <property type="protein sequence ID" value="GLR20121.1"/>
    <property type="molecule type" value="Genomic_DNA"/>
</dbReference>
<accession>A0AA37SWN3</accession>
<dbReference type="InterPro" id="IPR016181">
    <property type="entry name" value="Acyl_CoA_acyltransferase"/>
</dbReference>
<proteinExistence type="predicted"/>
<protein>
    <submittedName>
        <fullName evidence="2">N-acetyltransferase</fullName>
    </submittedName>
</protein>
<dbReference type="AlphaFoldDB" id="A0AA37SWN3"/>
<dbReference type="GO" id="GO:0016747">
    <property type="term" value="F:acyltransferase activity, transferring groups other than amino-acyl groups"/>
    <property type="evidence" value="ECO:0007669"/>
    <property type="project" value="InterPro"/>
</dbReference>
<dbReference type="Pfam" id="PF00583">
    <property type="entry name" value="Acetyltransf_1"/>
    <property type="match status" value="1"/>
</dbReference>
<organism evidence="2 3">
    <name type="scientific">Portibacter lacus</name>
    <dbReference type="NCBI Taxonomy" id="1099794"/>
    <lineage>
        <taxon>Bacteria</taxon>
        <taxon>Pseudomonadati</taxon>
        <taxon>Bacteroidota</taxon>
        <taxon>Saprospiria</taxon>
        <taxon>Saprospirales</taxon>
        <taxon>Haliscomenobacteraceae</taxon>
        <taxon>Portibacter</taxon>
    </lineage>
</organism>
<gene>
    <name evidence="2" type="ORF">GCM10007940_47370</name>
</gene>
<dbReference type="PANTHER" id="PTHR43415:SF3">
    <property type="entry name" value="GNAT-FAMILY ACETYLTRANSFERASE"/>
    <property type="match status" value="1"/>
</dbReference>
<name>A0AA37SWN3_9BACT</name>